<keyword evidence="4" id="KW-1185">Reference proteome</keyword>
<dbReference type="PANTHER" id="PTHR11645">
    <property type="entry name" value="PYRROLINE-5-CARBOXYLATE REDUCTASE"/>
    <property type="match status" value="1"/>
</dbReference>
<dbReference type="GO" id="GO:0004735">
    <property type="term" value="F:pyrroline-5-carboxylate reductase activity"/>
    <property type="evidence" value="ECO:0007669"/>
    <property type="project" value="TreeGrafter"/>
</dbReference>
<proteinExistence type="inferred from homology"/>
<evidence type="ECO:0000313" key="4">
    <source>
        <dbReference type="Proteomes" id="UP000294662"/>
    </source>
</evidence>
<comment type="caution">
    <text evidence="3">The sequence shown here is derived from an EMBL/GenBank/DDBJ whole genome shotgun (WGS) entry which is preliminary data.</text>
</comment>
<evidence type="ECO:0000259" key="2">
    <source>
        <dbReference type="Pfam" id="PF03807"/>
    </source>
</evidence>
<sequence>MSRIGFLGTGQIAAPMARFLARTGHDILVSERNAALAAALADEHGALVVPNQDVLDRSEIVFLCLRPQIAPEIIAGLTLRPDHRIVSVMAGISLADLRDLCAPATDITMTIPLGFLEQGGCPLPAFPNAELMYRLFAPENPVIAVADEGTFNKHFAICAMVPGLLDLMAGSAEWLAADTGDRDGAEFYTTQLFSGFLAAMGREPGALAEARDALATEGTISLQMIEALRAGGVGETLLATLEAIGARLIPTS</sequence>
<name>A0A4R5ETW7_9RHOB</name>
<dbReference type="EMBL" id="SMFP01000005">
    <property type="protein sequence ID" value="TDE38308.1"/>
    <property type="molecule type" value="Genomic_DNA"/>
</dbReference>
<accession>A0A4R5ETW7</accession>
<dbReference type="Gene3D" id="3.40.50.720">
    <property type="entry name" value="NAD(P)-binding Rossmann-like Domain"/>
    <property type="match status" value="1"/>
</dbReference>
<comment type="similarity">
    <text evidence="1">Belongs to the pyrroline-5-carboxylate reductase family.</text>
</comment>
<dbReference type="RefSeq" id="WP_132828659.1">
    <property type="nucleotide sequence ID" value="NZ_SMFP01000005.1"/>
</dbReference>
<organism evidence="3 4">
    <name type="scientific">Antarcticimicrobium sediminis</name>
    <dbReference type="NCBI Taxonomy" id="2546227"/>
    <lineage>
        <taxon>Bacteria</taxon>
        <taxon>Pseudomonadati</taxon>
        <taxon>Pseudomonadota</taxon>
        <taxon>Alphaproteobacteria</taxon>
        <taxon>Rhodobacterales</taxon>
        <taxon>Paracoccaceae</taxon>
        <taxon>Antarcticimicrobium</taxon>
    </lineage>
</organism>
<protein>
    <submittedName>
        <fullName evidence="3">Pyrroline-5-carboxylate reductase</fullName>
    </submittedName>
</protein>
<dbReference type="SUPFAM" id="SSF51735">
    <property type="entry name" value="NAD(P)-binding Rossmann-fold domains"/>
    <property type="match status" value="1"/>
</dbReference>
<dbReference type="PANTHER" id="PTHR11645:SF13">
    <property type="entry name" value="PYRROLINE-5-CARBOXYLATE REDUCTASE CATALYTIC N-TERMINAL DOMAIN-CONTAINING PROTEIN"/>
    <property type="match status" value="1"/>
</dbReference>
<dbReference type="Proteomes" id="UP000294662">
    <property type="component" value="Unassembled WGS sequence"/>
</dbReference>
<dbReference type="AlphaFoldDB" id="A0A4R5ETW7"/>
<evidence type="ECO:0000256" key="1">
    <source>
        <dbReference type="ARBA" id="ARBA00005525"/>
    </source>
</evidence>
<evidence type="ECO:0000313" key="3">
    <source>
        <dbReference type="EMBL" id="TDE38308.1"/>
    </source>
</evidence>
<dbReference type="Pfam" id="PF03807">
    <property type="entry name" value="F420_oxidored"/>
    <property type="match status" value="1"/>
</dbReference>
<dbReference type="OrthoDB" id="9805754at2"/>
<reference evidence="3 4" key="1">
    <citation type="submission" date="2019-03" db="EMBL/GenBank/DDBJ databases">
        <authorList>
            <person name="Zhang S."/>
        </authorList>
    </citation>
    <scope>NUCLEOTIDE SEQUENCE [LARGE SCALE GENOMIC DNA]</scope>
    <source>
        <strain evidence="3 4">S4J41</strain>
    </source>
</reference>
<feature type="domain" description="Pyrroline-5-carboxylate reductase catalytic N-terminal" evidence="2">
    <location>
        <begin position="3"/>
        <end position="91"/>
    </location>
</feature>
<gene>
    <name evidence="3" type="ORF">E1B25_09280</name>
</gene>
<dbReference type="GO" id="GO:0055129">
    <property type="term" value="P:L-proline biosynthetic process"/>
    <property type="evidence" value="ECO:0007669"/>
    <property type="project" value="TreeGrafter"/>
</dbReference>
<dbReference type="InterPro" id="IPR028939">
    <property type="entry name" value="P5C_Rdtase_cat_N"/>
</dbReference>
<dbReference type="InterPro" id="IPR036291">
    <property type="entry name" value="NAD(P)-bd_dom_sf"/>
</dbReference>